<keyword evidence="1" id="KW-0812">Transmembrane</keyword>
<proteinExistence type="predicted"/>
<keyword evidence="3" id="KW-1185">Reference proteome</keyword>
<keyword evidence="1" id="KW-0472">Membrane</keyword>
<accession>A0ABT1BI36</accession>
<gene>
    <name evidence="2" type="ORF">LOD26_26045</name>
</gene>
<feature type="non-terminal residue" evidence="2">
    <location>
        <position position="93"/>
    </location>
</feature>
<organism evidence="2 3">
    <name type="scientific">Citrobacter meridianamericanus</name>
    <dbReference type="NCBI Taxonomy" id="2894201"/>
    <lineage>
        <taxon>Bacteria</taxon>
        <taxon>Pseudomonadati</taxon>
        <taxon>Pseudomonadota</taxon>
        <taxon>Gammaproteobacteria</taxon>
        <taxon>Enterobacterales</taxon>
        <taxon>Enterobacteriaceae</taxon>
        <taxon>Citrobacter</taxon>
    </lineage>
</organism>
<dbReference type="RefSeq" id="WP_252839221.1">
    <property type="nucleotide sequence ID" value="NZ_JAJJVQ010000058.1"/>
</dbReference>
<sequence>MSRTTTCTVFRLDASEGAPSNVTTVSRVFSTGYTLNVLVAVLAAWVLVAVFTLTVIVSALMSVAVRATRPLASVVTATAVSADDSAVTPVFSV</sequence>
<protein>
    <submittedName>
        <fullName evidence="2">Uncharacterized protein</fullName>
    </submittedName>
</protein>
<comment type="caution">
    <text evidence="2">The sequence shown here is derived from an EMBL/GenBank/DDBJ whole genome shotgun (WGS) entry which is preliminary data.</text>
</comment>
<evidence type="ECO:0000256" key="1">
    <source>
        <dbReference type="SAM" id="Phobius"/>
    </source>
</evidence>
<dbReference type="EMBL" id="JAJJVQ010000058">
    <property type="protein sequence ID" value="MCO5784714.1"/>
    <property type="molecule type" value="Genomic_DNA"/>
</dbReference>
<keyword evidence="1" id="KW-1133">Transmembrane helix</keyword>
<dbReference type="Proteomes" id="UP001139290">
    <property type="component" value="Unassembled WGS sequence"/>
</dbReference>
<reference evidence="2" key="1">
    <citation type="submission" date="2021-11" db="EMBL/GenBank/DDBJ databases">
        <title>Citrobacter meridianamericanus sp. nov. isolated from soil.</title>
        <authorList>
            <person name="Furlan J.P.R."/>
            <person name="Stehling E.G."/>
        </authorList>
    </citation>
    <scope>NUCLEOTIDE SEQUENCE</scope>
    <source>
        <strain evidence="2">BR102</strain>
    </source>
</reference>
<evidence type="ECO:0000313" key="3">
    <source>
        <dbReference type="Proteomes" id="UP001139290"/>
    </source>
</evidence>
<evidence type="ECO:0000313" key="2">
    <source>
        <dbReference type="EMBL" id="MCO5784714.1"/>
    </source>
</evidence>
<name>A0ABT1BI36_9ENTR</name>
<feature type="transmembrane region" description="Helical" evidence="1">
    <location>
        <begin position="37"/>
        <end position="61"/>
    </location>
</feature>